<evidence type="ECO:0000313" key="13">
    <source>
        <dbReference type="Proteomes" id="UP000199092"/>
    </source>
</evidence>
<organism evidence="12 13">
    <name type="scientific">Friedmanniella luteola</name>
    <dbReference type="NCBI Taxonomy" id="546871"/>
    <lineage>
        <taxon>Bacteria</taxon>
        <taxon>Bacillati</taxon>
        <taxon>Actinomycetota</taxon>
        <taxon>Actinomycetes</taxon>
        <taxon>Propionibacteriales</taxon>
        <taxon>Nocardioidaceae</taxon>
        <taxon>Friedmanniella</taxon>
    </lineage>
</organism>
<evidence type="ECO:0000256" key="6">
    <source>
        <dbReference type="ARBA" id="ARBA00023065"/>
    </source>
</evidence>
<dbReference type="InterPro" id="IPR002524">
    <property type="entry name" value="Cation_efflux"/>
</dbReference>
<dbReference type="SUPFAM" id="SSF160240">
    <property type="entry name" value="Cation efflux protein cytoplasmic domain-like"/>
    <property type="match status" value="1"/>
</dbReference>
<dbReference type="PANTHER" id="PTHR11562">
    <property type="entry name" value="CATION EFFLUX PROTEIN/ ZINC TRANSPORTER"/>
    <property type="match status" value="1"/>
</dbReference>
<dbReference type="InterPro" id="IPR036837">
    <property type="entry name" value="Cation_efflux_CTD_sf"/>
</dbReference>
<dbReference type="Gene3D" id="1.20.1510.10">
    <property type="entry name" value="Cation efflux protein transmembrane domain"/>
    <property type="match status" value="1"/>
</dbReference>
<evidence type="ECO:0000256" key="1">
    <source>
        <dbReference type="ARBA" id="ARBA00004141"/>
    </source>
</evidence>
<keyword evidence="13" id="KW-1185">Reference proteome</keyword>
<dbReference type="GO" id="GO:0005886">
    <property type="term" value="C:plasma membrane"/>
    <property type="evidence" value="ECO:0007669"/>
    <property type="project" value="TreeGrafter"/>
</dbReference>
<dbReference type="SUPFAM" id="SSF161111">
    <property type="entry name" value="Cation efflux protein transmembrane domain-like"/>
    <property type="match status" value="1"/>
</dbReference>
<dbReference type="InterPro" id="IPR058533">
    <property type="entry name" value="Cation_efflux_TM"/>
</dbReference>
<evidence type="ECO:0000256" key="5">
    <source>
        <dbReference type="ARBA" id="ARBA00022989"/>
    </source>
</evidence>
<keyword evidence="3" id="KW-0813">Transport</keyword>
<gene>
    <name evidence="12" type="ORF">SAMN04488543_1309</name>
</gene>
<dbReference type="EMBL" id="LT629749">
    <property type="protein sequence ID" value="SDS22184.1"/>
    <property type="molecule type" value="Genomic_DNA"/>
</dbReference>
<evidence type="ECO:0000256" key="4">
    <source>
        <dbReference type="ARBA" id="ARBA00022692"/>
    </source>
</evidence>
<dbReference type="InterPro" id="IPR050681">
    <property type="entry name" value="CDF/SLC30A"/>
</dbReference>
<feature type="transmembrane region" description="Helical" evidence="9">
    <location>
        <begin position="127"/>
        <end position="150"/>
    </location>
</feature>
<dbReference type="OrthoDB" id="9809646at2"/>
<feature type="compositionally biased region" description="Gly residues" evidence="8">
    <location>
        <begin position="1"/>
        <end position="11"/>
    </location>
</feature>
<dbReference type="Pfam" id="PF01545">
    <property type="entry name" value="Cation_efflux"/>
    <property type="match status" value="1"/>
</dbReference>
<dbReference type="PANTHER" id="PTHR11562:SF17">
    <property type="entry name" value="RE54080P-RELATED"/>
    <property type="match status" value="1"/>
</dbReference>
<evidence type="ECO:0000313" key="12">
    <source>
        <dbReference type="EMBL" id="SDS22184.1"/>
    </source>
</evidence>
<accession>A0A1H1QFN7</accession>
<evidence type="ECO:0000259" key="10">
    <source>
        <dbReference type="Pfam" id="PF01545"/>
    </source>
</evidence>
<feature type="domain" description="Cation efflux protein transmembrane" evidence="10">
    <location>
        <begin position="33"/>
        <end position="220"/>
    </location>
</feature>
<dbReference type="NCBIfam" id="TIGR01297">
    <property type="entry name" value="CDF"/>
    <property type="match status" value="1"/>
</dbReference>
<dbReference type="AlphaFoldDB" id="A0A1H1QFN7"/>
<keyword evidence="5 9" id="KW-1133">Transmembrane helix</keyword>
<comment type="similarity">
    <text evidence="2">Belongs to the cation diffusion facilitator (CDF) transporter (TC 2.A.4) family. SLC30A subfamily.</text>
</comment>
<dbReference type="InterPro" id="IPR027470">
    <property type="entry name" value="Cation_efflux_CTD"/>
</dbReference>
<feature type="region of interest" description="Disordered" evidence="8">
    <location>
        <begin position="1"/>
        <end position="21"/>
    </location>
</feature>
<evidence type="ECO:0000256" key="7">
    <source>
        <dbReference type="ARBA" id="ARBA00023136"/>
    </source>
</evidence>
<dbReference type="InterPro" id="IPR027469">
    <property type="entry name" value="Cation_efflux_TMD_sf"/>
</dbReference>
<evidence type="ECO:0000256" key="2">
    <source>
        <dbReference type="ARBA" id="ARBA00008873"/>
    </source>
</evidence>
<feature type="domain" description="Cation efflux protein cytoplasmic" evidence="11">
    <location>
        <begin position="224"/>
        <end position="304"/>
    </location>
</feature>
<reference evidence="12 13" key="1">
    <citation type="submission" date="2016-10" db="EMBL/GenBank/DDBJ databases">
        <authorList>
            <person name="de Groot N.N."/>
        </authorList>
    </citation>
    <scope>NUCLEOTIDE SEQUENCE [LARGE SCALE GENOMIC DNA]</scope>
    <source>
        <strain evidence="12 13">DSM 21741</strain>
    </source>
</reference>
<dbReference type="Pfam" id="PF16916">
    <property type="entry name" value="ZT_dimer"/>
    <property type="match status" value="1"/>
</dbReference>
<keyword evidence="6" id="KW-0406">Ion transport</keyword>
<feature type="transmembrane region" description="Helical" evidence="9">
    <location>
        <begin position="171"/>
        <end position="189"/>
    </location>
</feature>
<proteinExistence type="inferred from homology"/>
<dbReference type="Proteomes" id="UP000199092">
    <property type="component" value="Chromosome I"/>
</dbReference>
<feature type="transmembrane region" description="Helical" evidence="9">
    <location>
        <begin position="66"/>
        <end position="84"/>
    </location>
</feature>
<keyword evidence="4 9" id="KW-0812">Transmembrane</keyword>
<evidence type="ECO:0000256" key="9">
    <source>
        <dbReference type="SAM" id="Phobius"/>
    </source>
</evidence>
<evidence type="ECO:0000256" key="3">
    <source>
        <dbReference type="ARBA" id="ARBA00022448"/>
    </source>
</evidence>
<dbReference type="STRING" id="546871.SAMN04488543_1309"/>
<evidence type="ECO:0000259" key="11">
    <source>
        <dbReference type="Pfam" id="PF16916"/>
    </source>
</evidence>
<feature type="transmembrane region" description="Helical" evidence="9">
    <location>
        <begin position="28"/>
        <end position="54"/>
    </location>
</feature>
<sequence length="316" mass="32623">MGGSHGHGSQGHGAHAHGPSGAGDSGRVLGLVLGITAANFVAQVVGAALSGSLALLADAGHMLTDVMGLTLALVAAGLMTRAASTRRTWGFVRAEVLSAAVQALVLSAVAVYVLVEGVRRLLEPPPVATGAMLAFGVVGLVGNAVAIALLTRSRTANLNLRAAFLEVVNDALGSVAVIVAAVVIATTGWLRADAVVSLLVGLLILPRAVLLLREAAAVLLESTPRGLDLDEVRRHLLETPHVHDVHDLHASQIATGLPVLSAHVVVDDSCFNDGHLPSMLDAVQRCVADHFPVSIEHSTFQFEPLSHVDHEHATHA</sequence>
<feature type="transmembrane region" description="Helical" evidence="9">
    <location>
        <begin position="195"/>
        <end position="212"/>
    </location>
</feature>
<evidence type="ECO:0000256" key="8">
    <source>
        <dbReference type="SAM" id="MobiDB-lite"/>
    </source>
</evidence>
<protein>
    <submittedName>
        <fullName evidence="12">Cobalt-zinc-cadmium efflux system protein</fullName>
    </submittedName>
</protein>
<comment type="subcellular location">
    <subcellularLocation>
        <location evidence="1">Membrane</location>
        <topology evidence="1">Multi-pass membrane protein</topology>
    </subcellularLocation>
</comment>
<dbReference type="RefSeq" id="WP_091411282.1">
    <property type="nucleotide sequence ID" value="NZ_LT629749.1"/>
</dbReference>
<name>A0A1H1QFN7_9ACTN</name>
<dbReference type="GO" id="GO:0005385">
    <property type="term" value="F:zinc ion transmembrane transporter activity"/>
    <property type="evidence" value="ECO:0007669"/>
    <property type="project" value="TreeGrafter"/>
</dbReference>
<feature type="transmembrane region" description="Helical" evidence="9">
    <location>
        <begin position="96"/>
        <end position="115"/>
    </location>
</feature>
<keyword evidence="7 9" id="KW-0472">Membrane</keyword>